<dbReference type="Pfam" id="PF10037">
    <property type="entry name" value="MRP-S27"/>
    <property type="match status" value="1"/>
</dbReference>
<evidence type="ECO:0000256" key="1">
    <source>
        <dbReference type="ARBA" id="ARBA00004173"/>
    </source>
</evidence>
<feature type="coiled-coil region" evidence="2">
    <location>
        <begin position="372"/>
        <end position="399"/>
    </location>
</feature>
<reference evidence="4" key="1">
    <citation type="submission" date="2010-08" db="EMBL/GenBank/DDBJ databases">
        <authorList>
            <consortium name="Caenorhabditis japonica Sequencing Consortium"/>
            <person name="Wilson R.K."/>
        </authorList>
    </citation>
    <scope>NUCLEOTIDE SEQUENCE [LARGE SCALE GENOMIC DNA]</scope>
    <source>
        <strain evidence="4">DF5081</strain>
    </source>
</reference>
<dbReference type="EnsemblMetazoa" id="CJA10227.1">
    <property type="protein sequence ID" value="CJA10227.1"/>
    <property type="gene ID" value="WBGene00129431"/>
</dbReference>
<reference evidence="3" key="2">
    <citation type="submission" date="2022-06" db="UniProtKB">
        <authorList>
            <consortium name="EnsemblMetazoa"/>
        </authorList>
    </citation>
    <scope>IDENTIFICATION</scope>
    <source>
        <strain evidence="3">DF5081</strain>
    </source>
</reference>
<keyword evidence="2" id="KW-0175">Coiled coil</keyword>
<dbReference type="AlphaFoldDB" id="A0A8R1HVZ3"/>
<comment type="subcellular location">
    <subcellularLocation>
        <location evidence="1">Mitochondrion</location>
    </subcellularLocation>
</comment>
<dbReference type="GO" id="GO:0005739">
    <property type="term" value="C:mitochondrion"/>
    <property type="evidence" value="ECO:0007669"/>
    <property type="project" value="UniProtKB-SubCell"/>
</dbReference>
<protein>
    <recommendedName>
        <fullName evidence="5">28S ribosomal protein S27, mitochondrial</fullName>
    </recommendedName>
</protein>
<proteinExistence type="predicted"/>
<evidence type="ECO:0000256" key="2">
    <source>
        <dbReference type="SAM" id="Coils"/>
    </source>
</evidence>
<evidence type="ECO:0008006" key="5">
    <source>
        <dbReference type="Google" id="ProtNLM"/>
    </source>
</evidence>
<name>A0A8R1HVZ3_CAEJA</name>
<evidence type="ECO:0000313" key="4">
    <source>
        <dbReference type="Proteomes" id="UP000005237"/>
    </source>
</evidence>
<evidence type="ECO:0000313" key="3">
    <source>
        <dbReference type="EnsemblMetazoa" id="CJA10227.1"/>
    </source>
</evidence>
<dbReference type="Proteomes" id="UP000005237">
    <property type="component" value="Unassembled WGS sequence"/>
</dbReference>
<dbReference type="PANTHER" id="PTHR21393">
    <property type="entry name" value="MITOCHONDRIAL 28S RIBOSOMAL PROTEIN S27"/>
    <property type="match status" value="1"/>
</dbReference>
<accession>A0A8R1HVZ3</accession>
<dbReference type="InterPro" id="IPR019266">
    <property type="entry name" value="Ribosomal_mS27"/>
</dbReference>
<sequence length="427" mass="48812">MLAKHVARQFTRHFFKSRPNRILSSNFALENEWAARHSDLAKLGLGGDYEWISAVQKKFIGGGYASAVDVDAAVCVAEQKDQLDDVVELLYKLRHSVKAAEKLESSEYAIVRLLLKYQPETILTFANDSINYGIFLNTHLACVVIDGFLKTQNIQAAARIVTWMVQQEELDNELLNVLGLYVCAKWAELPAEQQTIDLGAVEEEEDVNDDDIRTFKFPYLKNEHFDEHFDLTNAHHLIGKSLMWMARDSRSLNEDLRKSLQFLGAVYFEKLEEAANLASSLPKNSPVGHLVRQKLEKVEEPSEAVKSILEKIGENENTDGATTTLSSLLAESLKSIQIEEENKLCEMQKAKFVEWSERRLVLVKSQAQKVLLKVRNEEIHAELKKLDEIEEQMSFFQNRLMWEKKANENTEIDNEAKLRNEKRLATA</sequence>
<organism evidence="3 4">
    <name type="scientific">Caenorhabditis japonica</name>
    <dbReference type="NCBI Taxonomy" id="281687"/>
    <lineage>
        <taxon>Eukaryota</taxon>
        <taxon>Metazoa</taxon>
        <taxon>Ecdysozoa</taxon>
        <taxon>Nematoda</taxon>
        <taxon>Chromadorea</taxon>
        <taxon>Rhabditida</taxon>
        <taxon>Rhabditina</taxon>
        <taxon>Rhabditomorpha</taxon>
        <taxon>Rhabditoidea</taxon>
        <taxon>Rhabditidae</taxon>
        <taxon>Peloderinae</taxon>
        <taxon>Caenorhabditis</taxon>
    </lineage>
</organism>
<dbReference type="InterPro" id="IPR034913">
    <property type="entry name" value="mS27/PTCD2"/>
</dbReference>
<dbReference type="PANTHER" id="PTHR21393:SF0">
    <property type="entry name" value="SMALL RIBOSOMAL SUBUNIT PROTEIN MS27"/>
    <property type="match status" value="1"/>
</dbReference>
<keyword evidence="4" id="KW-1185">Reference proteome</keyword>